<keyword evidence="2" id="KW-0805">Transcription regulation</keyword>
<dbReference type="Proteomes" id="UP001499854">
    <property type="component" value="Unassembled WGS sequence"/>
</dbReference>
<proteinExistence type="inferred from homology"/>
<dbReference type="InterPro" id="IPR036388">
    <property type="entry name" value="WH-like_DNA-bd_sf"/>
</dbReference>
<evidence type="ECO:0000256" key="1">
    <source>
        <dbReference type="ARBA" id="ARBA00010641"/>
    </source>
</evidence>
<keyword evidence="3" id="KW-0731">Sigma factor</keyword>
<reference evidence="10" key="1">
    <citation type="journal article" date="2019" name="Int. J. Syst. Evol. Microbiol.">
        <title>The Global Catalogue of Microorganisms (GCM) 10K type strain sequencing project: providing services to taxonomists for standard genome sequencing and annotation.</title>
        <authorList>
            <consortium name="The Broad Institute Genomics Platform"/>
            <consortium name="The Broad Institute Genome Sequencing Center for Infectious Disease"/>
            <person name="Wu L."/>
            <person name="Ma J."/>
        </authorList>
    </citation>
    <scope>NUCLEOTIDE SEQUENCE [LARGE SCALE GENOMIC DNA]</scope>
    <source>
        <strain evidence="10">JCM 16013</strain>
    </source>
</reference>
<keyword evidence="4" id="KW-0238">DNA-binding</keyword>
<comment type="caution">
    <text evidence="9">The sequence shown here is derived from an EMBL/GenBank/DDBJ whole genome shotgun (WGS) entry which is preliminary data.</text>
</comment>
<dbReference type="InterPro" id="IPR013324">
    <property type="entry name" value="RNA_pol_sigma_r3/r4-like"/>
</dbReference>
<evidence type="ECO:0000256" key="5">
    <source>
        <dbReference type="ARBA" id="ARBA00023163"/>
    </source>
</evidence>
<dbReference type="InterPro" id="IPR014284">
    <property type="entry name" value="RNA_pol_sigma-70_dom"/>
</dbReference>
<feature type="domain" description="RNA polymerase sigma factor 70 region 4 type 2" evidence="8">
    <location>
        <begin position="107"/>
        <end position="159"/>
    </location>
</feature>
<dbReference type="Pfam" id="PF08281">
    <property type="entry name" value="Sigma70_r4_2"/>
    <property type="match status" value="1"/>
</dbReference>
<dbReference type="InterPro" id="IPR014325">
    <property type="entry name" value="RNA_pol_sigma-E_actinobac"/>
</dbReference>
<organism evidence="9 10">
    <name type="scientific">Catenulispora subtropica</name>
    <dbReference type="NCBI Taxonomy" id="450798"/>
    <lineage>
        <taxon>Bacteria</taxon>
        <taxon>Bacillati</taxon>
        <taxon>Actinomycetota</taxon>
        <taxon>Actinomycetes</taxon>
        <taxon>Catenulisporales</taxon>
        <taxon>Catenulisporaceae</taxon>
        <taxon>Catenulispora</taxon>
    </lineage>
</organism>
<evidence type="ECO:0000259" key="7">
    <source>
        <dbReference type="Pfam" id="PF04542"/>
    </source>
</evidence>
<accession>A0ABP5ELI3</accession>
<comment type="similarity">
    <text evidence="1">Belongs to the sigma-70 factor family. ECF subfamily.</text>
</comment>
<dbReference type="NCBIfam" id="TIGR02983">
    <property type="entry name" value="SigE-fam_strep"/>
    <property type="match status" value="1"/>
</dbReference>
<dbReference type="EMBL" id="BAAAQM010000065">
    <property type="protein sequence ID" value="GAA1999516.1"/>
    <property type="molecule type" value="Genomic_DNA"/>
</dbReference>
<dbReference type="Gene3D" id="1.10.10.10">
    <property type="entry name" value="Winged helix-like DNA-binding domain superfamily/Winged helix DNA-binding domain"/>
    <property type="match status" value="1"/>
</dbReference>
<dbReference type="PANTHER" id="PTHR43133">
    <property type="entry name" value="RNA POLYMERASE ECF-TYPE SIGMA FACTO"/>
    <property type="match status" value="1"/>
</dbReference>
<dbReference type="RefSeq" id="WP_344662062.1">
    <property type="nucleotide sequence ID" value="NZ_BAAAQM010000065.1"/>
</dbReference>
<evidence type="ECO:0000256" key="3">
    <source>
        <dbReference type="ARBA" id="ARBA00023082"/>
    </source>
</evidence>
<dbReference type="PANTHER" id="PTHR43133:SF50">
    <property type="entry name" value="ECF RNA POLYMERASE SIGMA FACTOR SIGM"/>
    <property type="match status" value="1"/>
</dbReference>
<feature type="domain" description="RNA polymerase sigma-70 region 2" evidence="7">
    <location>
        <begin position="15"/>
        <end position="79"/>
    </location>
</feature>
<dbReference type="InterPro" id="IPR013249">
    <property type="entry name" value="RNA_pol_sigma70_r4_t2"/>
</dbReference>
<dbReference type="InterPro" id="IPR013325">
    <property type="entry name" value="RNA_pol_sigma_r2"/>
</dbReference>
<protein>
    <submittedName>
        <fullName evidence="9">SigE family RNA polymerase sigma factor</fullName>
    </submittedName>
</protein>
<dbReference type="SUPFAM" id="SSF88946">
    <property type="entry name" value="Sigma2 domain of RNA polymerase sigma factors"/>
    <property type="match status" value="1"/>
</dbReference>
<evidence type="ECO:0000256" key="6">
    <source>
        <dbReference type="SAM" id="MobiDB-lite"/>
    </source>
</evidence>
<evidence type="ECO:0000313" key="9">
    <source>
        <dbReference type="EMBL" id="GAA1999516.1"/>
    </source>
</evidence>
<keyword evidence="10" id="KW-1185">Reference proteome</keyword>
<dbReference type="SUPFAM" id="SSF88659">
    <property type="entry name" value="Sigma3 and sigma4 domains of RNA polymerase sigma factors"/>
    <property type="match status" value="1"/>
</dbReference>
<evidence type="ECO:0000256" key="2">
    <source>
        <dbReference type="ARBA" id="ARBA00023015"/>
    </source>
</evidence>
<evidence type="ECO:0000313" key="10">
    <source>
        <dbReference type="Proteomes" id="UP001499854"/>
    </source>
</evidence>
<name>A0ABP5ELI3_9ACTN</name>
<evidence type="ECO:0000259" key="8">
    <source>
        <dbReference type="Pfam" id="PF08281"/>
    </source>
</evidence>
<sequence>MALAEHEEQQFWEFVTARRQQLVRTAYLLTGDHGHAEDFVQDALIRAHRNWRRIERNDQPEAYVRRIVVNLANSWWRRALRHRTHPAGRLPEQPVDRDEHAAVDRNDALWRALRQLPSGMRTVIVLRYYEELSEAETAAVLGRSLGTVKSQASRGLARMRELLGDPSMSAAGAVSGTRGIPINSGGSHAR</sequence>
<dbReference type="CDD" id="cd06171">
    <property type="entry name" value="Sigma70_r4"/>
    <property type="match status" value="1"/>
</dbReference>
<evidence type="ECO:0000256" key="4">
    <source>
        <dbReference type="ARBA" id="ARBA00023125"/>
    </source>
</evidence>
<feature type="region of interest" description="Disordered" evidence="6">
    <location>
        <begin position="167"/>
        <end position="190"/>
    </location>
</feature>
<dbReference type="NCBIfam" id="TIGR02937">
    <property type="entry name" value="sigma70-ECF"/>
    <property type="match status" value="1"/>
</dbReference>
<dbReference type="Gene3D" id="1.10.1740.10">
    <property type="match status" value="1"/>
</dbReference>
<dbReference type="InterPro" id="IPR007627">
    <property type="entry name" value="RNA_pol_sigma70_r2"/>
</dbReference>
<keyword evidence="5" id="KW-0804">Transcription</keyword>
<dbReference type="InterPro" id="IPR039425">
    <property type="entry name" value="RNA_pol_sigma-70-like"/>
</dbReference>
<gene>
    <name evidence="9" type="ORF">GCM10009838_76170</name>
</gene>
<dbReference type="Pfam" id="PF04542">
    <property type="entry name" value="Sigma70_r2"/>
    <property type="match status" value="1"/>
</dbReference>